<organism evidence="10 11">
    <name type="scientific">Thiobacillus denitrificans</name>
    <dbReference type="NCBI Taxonomy" id="36861"/>
    <lineage>
        <taxon>Bacteria</taxon>
        <taxon>Pseudomonadati</taxon>
        <taxon>Pseudomonadota</taxon>
        <taxon>Betaproteobacteria</taxon>
        <taxon>Nitrosomonadales</taxon>
        <taxon>Thiobacillaceae</taxon>
        <taxon>Thiobacillus</taxon>
    </lineage>
</organism>
<comment type="subcellular location">
    <subcellularLocation>
        <location evidence="1">Cell membrane</location>
        <topology evidence="1">Multi-pass membrane protein</topology>
    </subcellularLocation>
</comment>
<dbReference type="STRING" id="1123392.GCA_000376425_02742"/>
<keyword evidence="11" id="KW-1185">Reference proteome</keyword>
<accession>A0A125BC81</accession>
<dbReference type="InterPro" id="IPR003856">
    <property type="entry name" value="LPS_length_determ_N"/>
</dbReference>
<evidence type="ECO:0000259" key="9">
    <source>
        <dbReference type="Pfam" id="PF13807"/>
    </source>
</evidence>
<evidence type="ECO:0000259" key="8">
    <source>
        <dbReference type="Pfam" id="PF02706"/>
    </source>
</evidence>
<proteinExistence type="predicted"/>
<dbReference type="NCBIfam" id="TIGR03017">
    <property type="entry name" value="EpsF"/>
    <property type="match status" value="1"/>
</dbReference>
<evidence type="ECO:0000256" key="6">
    <source>
        <dbReference type="SAM" id="Coils"/>
    </source>
</evidence>
<feature type="transmembrane region" description="Helical" evidence="7">
    <location>
        <begin position="395"/>
        <end position="415"/>
    </location>
</feature>
<dbReference type="GO" id="GO:0004713">
    <property type="term" value="F:protein tyrosine kinase activity"/>
    <property type="evidence" value="ECO:0007669"/>
    <property type="project" value="TreeGrafter"/>
</dbReference>
<dbReference type="InterPro" id="IPR050445">
    <property type="entry name" value="Bact_polysacc_biosynth/exp"/>
</dbReference>
<dbReference type="GO" id="GO:0005886">
    <property type="term" value="C:plasma membrane"/>
    <property type="evidence" value="ECO:0007669"/>
    <property type="project" value="UniProtKB-SubCell"/>
</dbReference>
<dbReference type="AlphaFoldDB" id="A0A125BC81"/>
<evidence type="ECO:0000256" key="3">
    <source>
        <dbReference type="ARBA" id="ARBA00022692"/>
    </source>
</evidence>
<keyword evidence="4 7" id="KW-1133">Transmembrane helix</keyword>
<sequence length="462" mass="50849">MTFTQFLLILNARKWIILGVLLLTVAATATVSLLLPKEYTATTTLIIDSKSKDSLTGQMLPSQMFPGYMATQIEIINSQNVAGKVVSELKLANNPGTREQFMQATHGQGSIEQWLGALLLQKLSVEPSRESSIISIGFTGSDPRFAEIVADAFAKSYIETSLDLRVAPAKLTAAWFDQQIVQLREKLDQAQQKLTAYQREKGLVESEERLDVETRRMTDLAGQMVAAQSASYDASSRTRDSSNLPEVINSPVVQSLKSQVAQGEGKLAELAKRVGASHPDLIRLQAEVNTYKIKLANELSTASRGVGATAGAARQRFNELSGAFARQKTNVLELKQQREEATLLARDLENAQRIYDSALQRYGQSRMEAQSTQTDIAVLNPAIAPTQASKPRVRFNVLLAVFFGTLLGVSLGFLIELLDRRVRSGQDIMGGLEIPVLAEVSKNGRLFEALRRLFYRNRTAMA</sequence>
<dbReference type="Proteomes" id="UP000064243">
    <property type="component" value="Unassembled WGS sequence"/>
</dbReference>
<evidence type="ECO:0000313" key="10">
    <source>
        <dbReference type="EMBL" id="KVW94667.1"/>
    </source>
</evidence>
<reference evidence="10 11" key="1">
    <citation type="journal article" date="2015" name="Appl. Environ. Microbiol.">
        <title>Aerobic and Anaerobic Thiosulfate Oxidation by a Cold-Adapted, Subglacial Chemoautotroph.</title>
        <authorList>
            <person name="Harrold Z.R."/>
            <person name="Skidmore M.L."/>
            <person name="Hamilton T.L."/>
            <person name="Desch L."/>
            <person name="Amada K."/>
            <person name="van Gelder W."/>
            <person name="Glover K."/>
            <person name="Roden E.E."/>
            <person name="Boyd E.S."/>
        </authorList>
    </citation>
    <scope>NUCLEOTIDE SEQUENCE [LARGE SCALE GENOMIC DNA]</scope>
    <source>
        <strain evidence="10 11">RG</strain>
    </source>
</reference>
<evidence type="ECO:0000256" key="1">
    <source>
        <dbReference type="ARBA" id="ARBA00004651"/>
    </source>
</evidence>
<dbReference type="PANTHER" id="PTHR32309">
    <property type="entry name" value="TYROSINE-PROTEIN KINASE"/>
    <property type="match status" value="1"/>
</dbReference>
<dbReference type="InterPro" id="IPR032807">
    <property type="entry name" value="GNVR"/>
</dbReference>
<dbReference type="RefSeq" id="WP_059756599.1">
    <property type="nucleotide sequence ID" value="NZ_LDUG01000033.1"/>
</dbReference>
<feature type="domain" description="Tyrosine-protein kinase G-rich" evidence="9">
    <location>
        <begin position="343"/>
        <end position="413"/>
    </location>
</feature>
<dbReference type="Pfam" id="PF02706">
    <property type="entry name" value="Wzz"/>
    <property type="match status" value="1"/>
</dbReference>
<feature type="coiled-coil region" evidence="6">
    <location>
        <begin position="173"/>
        <end position="207"/>
    </location>
</feature>
<dbReference type="PATRIC" id="fig|36861.3.peg.2082"/>
<name>A0A125BC81_THIDE</name>
<keyword evidence="6" id="KW-0175">Coiled coil</keyword>
<protein>
    <submittedName>
        <fullName evidence="10">Chain-length determining protein</fullName>
    </submittedName>
</protein>
<dbReference type="EMBL" id="LDUG01000033">
    <property type="protein sequence ID" value="KVW94667.1"/>
    <property type="molecule type" value="Genomic_DNA"/>
</dbReference>
<keyword evidence="2" id="KW-1003">Cell membrane</keyword>
<evidence type="ECO:0000256" key="7">
    <source>
        <dbReference type="SAM" id="Phobius"/>
    </source>
</evidence>
<dbReference type="OrthoDB" id="8559110at2"/>
<evidence type="ECO:0000256" key="4">
    <source>
        <dbReference type="ARBA" id="ARBA00022989"/>
    </source>
</evidence>
<dbReference type="InterPro" id="IPR017468">
    <property type="entry name" value="Chain_len_reg_EpsF"/>
</dbReference>
<dbReference type="PANTHER" id="PTHR32309:SF13">
    <property type="entry name" value="FERRIC ENTEROBACTIN TRANSPORT PROTEIN FEPE"/>
    <property type="match status" value="1"/>
</dbReference>
<feature type="transmembrane region" description="Helical" evidence="7">
    <location>
        <begin position="15"/>
        <end position="35"/>
    </location>
</feature>
<comment type="caution">
    <text evidence="10">The sequence shown here is derived from an EMBL/GenBank/DDBJ whole genome shotgun (WGS) entry which is preliminary data.</text>
</comment>
<evidence type="ECO:0000256" key="5">
    <source>
        <dbReference type="ARBA" id="ARBA00023136"/>
    </source>
</evidence>
<keyword evidence="3 7" id="KW-0812">Transmembrane</keyword>
<dbReference type="Pfam" id="PF13807">
    <property type="entry name" value="GNVR"/>
    <property type="match status" value="1"/>
</dbReference>
<gene>
    <name evidence="10" type="ORF">ABW22_11505</name>
</gene>
<keyword evidence="5 7" id="KW-0472">Membrane</keyword>
<evidence type="ECO:0000313" key="11">
    <source>
        <dbReference type="Proteomes" id="UP000064243"/>
    </source>
</evidence>
<evidence type="ECO:0000256" key="2">
    <source>
        <dbReference type="ARBA" id="ARBA00022475"/>
    </source>
</evidence>
<feature type="domain" description="Polysaccharide chain length determinant N-terminal" evidence="8">
    <location>
        <begin position="5"/>
        <end position="89"/>
    </location>
</feature>